<dbReference type="InterPro" id="IPR006016">
    <property type="entry name" value="UspA"/>
</dbReference>
<dbReference type="InterPro" id="IPR006015">
    <property type="entry name" value="Universal_stress_UspA"/>
</dbReference>
<dbReference type="Proteomes" id="UP000199126">
    <property type="component" value="Unassembled WGS sequence"/>
</dbReference>
<comment type="similarity">
    <text evidence="1">Belongs to the universal stress protein A family.</text>
</comment>
<dbReference type="PANTHER" id="PTHR46268">
    <property type="entry name" value="STRESS RESPONSE PROTEIN NHAX"/>
    <property type="match status" value="1"/>
</dbReference>
<protein>
    <submittedName>
        <fullName evidence="3">Nucleotide-binding universal stress protein, UspA family</fullName>
    </submittedName>
</protein>
<dbReference type="SUPFAM" id="SSF52402">
    <property type="entry name" value="Adenine nucleotide alpha hydrolases-like"/>
    <property type="match status" value="1"/>
</dbReference>
<dbReference type="PIRSF" id="PIRSF006276">
    <property type="entry name" value="UspA"/>
    <property type="match status" value="1"/>
</dbReference>
<dbReference type="PANTHER" id="PTHR46268:SF6">
    <property type="entry name" value="UNIVERSAL STRESS PROTEIN UP12"/>
    <property type="match status" value="1"/>
</dbReference>
<sequence length="150" mass="16409">MYHTVLVATDGSWCSEAAGDHAIDLAREYDASLRVISVIEMDVAFSESISEQMLADLEQRSEKAVETIATRARDRGVTDVETAVVRGTAHRAILDDAREHDVDLIVVGTHGRRGLDRLLLGSVAERVLRTADLPVMVVREQKPEEADGAT</sequence>
<evidence type="ECO:0000313" key="3">
    <source>
        <dbReference type="EMBL" id="SEP21944.1"/>
    </source>
</evidence>
<proteinExistence type="inferred from homology"/>
<name>A0A1H8W2X5_9EURY</name>
<dbReference type="RefSeq" id="WP_089827521.1">
    <property type="nucleotide sequence ID" value="NZ_FODV01000022.1"/>
</dbReference>
<reference evidence="4" key="1">
    <citation type="submission" date="2016-10" db="EMBL/GenBank/DDBJ databases">
        <authorList>
            <person name="Varghese N."/>
            <person name="Submissions S."/>
        </authorList>
    </citation>
    <scope>NUCLEOTIDE SEQUENCE [LARGE SCALE GENOMIC DNA]</scope>
    <source>
        <strain evidence="4">CGMCC 1.10121</strain>
    </source>
</reference>
<dbReference type="PRINTS" id="PR01438">
    <property type="entry name" value="UNVRSLSTRESS"/>
</dbReference>
<evidence type="ECO:0000256" key="1">
    <source>
        <dbReference type="ARBA" id="ARBA00008791"/>
    </source>
</evidence>
<dbReference type="InterPro" id="IPR014729">
    <property type="entry name" value="Rossmann-like_a/b/a_fold"/>
</dbReference>
<keyword evidence="4" id="KW-1185">Reference proteome</keyword>
<dbReference type="Pfam" id="PF00582">
    <property type="entry name" value="Usp"/>
    <property type="match status" value="1"/>
</dbReference>
<dbReference type="CDD" id="cd00293">
    <property type="entry name" value="USP-like"/>
    <property type="match status" value="1"/>
</dbReference>
<dbReference type="EMBL" id="FODV01000022">
    <property type="protein sequence ID" value="SEP21944.1"/>
    <property type="molecule type" value="Genomic_DNA"/>
</dbReference>
<gene>
    <name evidence="3" type="ORF">SAMN04487948_12260</name>
</gene>
<dbReference type="OrthoDB" id="105697at2157"/>
<organism evidence="3 4">
    <name type="scientific">Halogranum amylolyticum</name>
    <dbReference type="NCBI Taxonomy" id="660520"/>
    <lineage>
        <taxon>Archaea</taxon>
        <taxon>Methanobacteriati</taxon>
        <taxon>Methanobacteriota</taxon>
        <taxon>Stenosarchaea group</taxon>
        <taxon>Halobacteria</taxon>
        <taxon>Halobacteriales</taxon>
        <taxon>Haloferacaceae</taxon>
    </lineage>
</organism>
<accession>A0A1H8W2X5</accession>
<dbReference type="AlphaFoldDB" id="A0A1H8W2X5"/>
<evidence type="ECO:0000313" key="4">
    <source>
        <dbReference type="Proteomes" id="UP000199126"/>
    </source>
</evidence>
<dbReference type="Gene3D" id="3.40.50.620">
    <property type="entry name" value="HUPs"/>
    <property type="match status" value="1"/>
</dbReference>
<feature type="domain" description="UspA" evidence="2">
    <location>
        <begin position="1"/>
        <end position="139"/>
    </location>
</feature>
<evidence type="ECO:0000259" key="2">
    <source>
        <dbReference type="Pfam" id="PF00582"/>
    </source>
</evidence>